<dbReference type="InterPro" id="IPR036188">
    <property type="entry name" value="FAD/NAD-bd_sf"/>
</dbReference>
<dbReference type="InParanoid" id="G2Y6Q0"/>
<dbReference type="EMBL" id="FQ790293">
    <property type="protein sequence ID" value="CCD48302.1"/>
    <property type="molecule type" value="Genomic_DNA"/>
</dbReference>
<evidence type="ECO:0000313" key="3">
    <source>
        <dbReference type="Proteomes" id="UP000008177"/>
    </source>
</evidence>
<gene>
    <name evidence="2" type="ORF">BofuT4_uP106860.1</name>
</gene>
<accession>G2Y6Q0</accession>
<dbReference type="AlphaFoldDB" id="G2Y6Q0"/>
<evidence type="ECO:0000256" key="1">
    <source>
        <dbReference type="SAM" id="Phobius"/>
    </source>
</evidence>
<reference evidence="3" key="1">
    <citation type="journal article" date="2011" name="PLoS Genet.">
        <title>Genomic analysis of the necrotrophic fungal pathogens Sclerotinia sclerotiorum and Botrytis cinerea.</title>
        <authorList>
            <person name="Amselem J."/>
            <person name="Cuomo C.A."/>
            <person name="van Kan J.A."/>
            <person name="Viaud M."/>
            <person name="Benito E.P."/>
            <person name="Couloux A."/>
            <person name="Coutinho P.M."/>
            <person name="de Vries R.P."/>
            <person name="Dyer P.S."/>
            <person name="Fillinger S."/>
            <person name="Fournier E."/>
            <person name="Gout L."/>
            <person name="Hahn M."/>
            <person name="Kohn L."/>
            <person name="Lapalu N."/>
            <person name="Plummer K.M."/>
            <person name="Pradier J.M."/>
            <person name="Quevillon E."/>
            <person name="Sharon A."/>
            <person name="Simon A."/>
            <person name="ten Have A."/>
            <person name="Tudzynski B."/>
            <person name="Tudzynski P."/>
            <person name="Wincker P."/>
            <person name="Andrew M."/>
            <person name="Anthouard V."/>
            <person name="Beever R.E."/>
            <person name="Beffa R."/>
            <person name="Benoit I."/>
            <person name="Bouzid O."/>
            <person name="Brault B."/>
            <person name="Chen Z."/>
            <person name="Choquer M."/>
            <person name="Collemare J."/>
            <person name="Cotton P."/>
            <person name="Danchin E.G."/>
            <person name="Da Silva C."/>
            <person name="Gautier A."/>
            <person name="Giraud C."/>
            <person name="Giraud T."/>
            <person name="Gonzalez C."/>
            <person name="Grossetete S."/>
            <person name="Guldener U."/>
            <person name="Henrissat B."/>
            <person name="Howlett B.J."/>
            <person name="Kodira C."/>
            <person name="Kretschmer M."/>
            <person name="Lappartient A."/>
            <person name="Leroch M."/>
            <person name="Levis C."/>
            <person name="Mauceli E."/>
            <person name="Neuveglise C."/>
            <person name="Oeser B."/>
            <person name="Pearson M."/>
            <person name="Poulain J."/>
            <person name="Poussereau N."/>
            <person name="Quesneville H."/>
            <person name="Rascle C."/>
            <person name="Schumacher J."/>
            <person name="Segurens B."/>
            <person name="Sexton A."/>
            <person name="Silva E."/>
            <person name="Sirven C."/>
            <person name="Soanes D.M."/>
            <person name="Talbot N.J."/>
            <person name="Templeton M."/>
            <person name="Yandava C."/>
            <person name="Yarden O."/>
            <person name="Zeng Q."/>
            <person name="Rollins J.A."/>
            <person name="Lebrun M.H."/>
            <person name="Dickman M."/>
        </authorList>
    </citation>
    <scope>NUCLEOTIDE SEQUENCE [LARGE SCALE GENOMIC DNA]</scope>
    <source>
        <strain evidence="3">T4</strain>
    </source>
</reference>
<keyword evidence="1" id="KW-0472">Membrane</keyword>
<evidence type="ECO:0000313" key="2">
    <source>
        <dbReference type="EMBL" id="CCD48302.1"/>
    </source>
</evidence>
<sequence length="53" mass="5651">MAPKSLVDVLVIGAGPVGVFCAAALARLRHTAIVFSSNKFRNENSKHMHTVST</sequence>
<keyword evidence="1" id="KW-0812">Transmembrane</keyword>
<proteinExistence type="predicted"/>
<name>G2Y6Q0_BOTF4</name>
<keyword evidence="1" id="KW-1133">Transmembrane helix</keyword>
<dbReference type="SUPFAM" id="SSF51905">
    <property type="entry name" value="FAD/NAD(P)-binding domain"/>
    <property type="match status" value="1"/>
</dbReference>
<protein>
    <recommendedName>
        <fullName evidence="4">FAD-binding domain-containing protein</fullName>
    </recommendedName>
</protein>
<feature type="transmembrane region" description="Helical" evidence="1">
    <location>
        <begin position="6"/>
        <end position="26"/>
    </location>
</feature>
<dbReference type="Gene3D" id="3.50.50.60">
    <property type="entry name" value="FAD/NAD(P)-binding domain"/>
    <property type="match status" value="1"/>
</dbReference>
<dbReference type="HOGENOM" id="CLU_3068391_0_0_1"/>
<dbReference type="Proteomes" id="UP000008177">
    <property type="component" value="Unplaced contigs"/>
</dbReference>
<organism evidence="2 3">
    <name type="scientific">Botryotinia fuckeliana (strain T4)</name>
    <name type="common">Noble rot fungus</name>
    <name type="synonym">Botrytis cinerea</name>
    <dbReference type="NCBI Taxonomy" id="999810"/>
    <lineage>
        <taxon>Eukaryota</taxon>
        <taxon>Fungi</taxon>
        <taxon>Dikarya</taxon>
        <taxon>Ascomycota</taxon>
        <taxon>Pezizomycotina</taxon>
        <taxon>Leotiomycetes</taxon>
        <taxon>Helotiales</taxon>
        <taxon>Sclerotiniaceae</taxon>
        <taxon>Botrytis</taxon>
    </lineage>
</organism>
<evidence type="ECO:0008006" key="4">
    <source>
        <dbReference type="Google" id="ProtNLM"/>
    </source>
</evidence>